<organism evidence="6 7">
    <name type="scientific">Loigolactobacillus bifermentans DSM 20003</name>
    <dbReference type="NCBI Taxonomy" id="1423726"/>
    <lineage>
        <taxon>Bacteria</taxon>
        <taxon>Bacillati</taxon>
        <taxon>Bacillota</taxon>
        <taxon>Bacilli</taxon>
        <taxon>Lactobacillales</taxon>
        <taxon>Lactobacillaceae</taxon>
        <taxon>Loigolactobacillus</taxon>
    </lineage>
</organism>
<evidence type="ECO:0000313" key="7">
    <source>
        <dbReference type="Proteomes" id="UP000051461"/>
    </source>
</evidence>
<accession>A0A0R1GSV0</accession>
<evidence type="ECO:0000256" key="1">
    <source>
        <dbReference type="ARBA" id="ARBA00022485"/>
    </source>
</evidence>
<dbReference type="Pfam" id="PF13183">
    <property type="entry name" value="Fer4_8"/>
    <property type="match status" value="1"/>
</dbReference>
<evidence type="ECO:0000259" key="5">
    <source>
        <dbReference type="PROSITE" id="PS51379"/>
    </source>
</evidence>
<protein>
    <submittedName>
        <fullName evidence="6">Iron-sulfur cluster binding protein</fullName>
    </submittedName>
</protein>
<dbReference type="Proteomes" id="UP000051461">
    <property type="component" value="Unassembled WGS sequence"/>
</dbReference>
<reference evidence="6 7" key="1">
    <citation type="journal article" date="2015" name="Genome Announc.">
        <title>Expanding the biotechnology potential of lactobacilli through comparative genomics of 213 strains and associated genera.</title>
        <authorList>
            <person name="Sun Z."/>
            <person name="Harris H.M."/>
            <person name="McCann A."/>
            <person name="Guo C."/>
            <person name="Argimon S."/>
            <person name="Zhang W."/>
            <person name="Yang X."/>
            <person name="Jeffery I.B."/>
            <person name="Cooney J.C."/>
            <person name="Kagawa T.F."/>
            <person name="Liu W."/>
            <person name="Song Y."/>
            <person name="Salvetti E."/>
            <person name="Wrobel A."/>
            <person name="Rasinkangas P."/>
            <person name="Parkhill J."/>
            <person name="Rea M.C."/>
            <person name="O'Sullivan O."/>
            <person name="Ritari J."/>
            <person name="Douillard F.P."/>
            <person name="Paul Ross R."/>
            <person name="Yang R."/>
            <person name="Briner A.E."/>
            <person name="Felis G.E."/>
            <person name="de Vos W.M."/>
            <person name="Barrangou R."/>
            <person name="Klaenhammer T.R."/>
            <person name="Caufield P.W."/>
            <person name="Cui Y."/>
            <person name="Zhang H."/>
            <person name="O'Toole P.W."/>
        </authorList>
    </citation>
    <scope>NUCLEOTIDE SEQUENCE [LARGE SCALE GENOMIC DNA]</scope>
    <source>
        <strain evidence="6 7">DSM 20003</strain>
    </source>
</reference>
<keyword evidence="2" id="KW-0479">Metal-binding</keyword>
<dbReference type="PROSITE" id="PS00198">
    <property type="entry name" value="4FE4S_FER_1"/>
    <property type="match status" value="1"/>
</dbReference>
<evidence type="ECO:0000313" key="6">
    <source>
        <dbReference type="EMBL" id="KRK37165.1"/>
    </source>
</evidence>
<dbReference type="InterPro" id="IPR017900">
    <property type="entry name" value="4Fe4S_Fe_S_CS"/>
</dbReference>
<dbReference type="SUPFAM" id="SSF100950">
    <property type="entry name" value="NagB/RpiA/CoA transferase-like"/>
    <property type="match status" value="1"/>
</dbReference>
<dbReference type="InterPro" id="IPR024185">
    <property type="entry name" value="FTHF_cligase-like_sf"/>
</dbReference>
<dbReference type="EMBL" id="AZDA01000054">
    <property type="protein sequence ID" value="KRK37165.1"/>
    <property type="molecule type" value="Genomic_DNA"/>
</dbReference>
<dbReference type="InterPro" id="IPR017896">
    <property type="entry name" value="4Fe4S_Fe-S-bd"/>
</dbReference>
<keyword evidence="7" id="KW-1185">Reference proteome</keyword>
<name>A0A0R1GSV0_9LACO</name>
<feature type="domain" description="4Fe-4S ferredoxin-type" evidence="5">
    <location>
        <begin position="306"/>
        <end position="337"/>
    </location>
</feature>
<gene>
    <name evidence="6" type="ORF">FC07_GL002881</name>
</gene>
<dbReference type="SUPFAM" id="SSF46548">
    <property type="entry name" value="alpha-helical ferredoxin"/>
    <property type="match status" value="1"/>
</dbReference>
<dbReference type="PROSITE" id="PS51379">
    <property type="entry name" value="4FE4S_FER_2"/>
    <property type="match status" value="1"/>
</dbReference>
<sequence>MGDEMGLKTSTKPFEERIAAAAADKFATASIAQSQDAQYVKREGARSELGHWQEWRKIGQSIRQHAINYLPDYLEEFSDHVDQRGGSVFFAQTPAEANTYILNILKEQESRHVVKSKSMVTSELDLDQKIQALPDTTVLETDLAEFILQEDDWDEPSHIVFPALHKNRDQVKAEFEKIGYVGDNDPEKLARFARHYLRERFLEADVGITGCNFAIADNGMINLNTNEGNADLVDSIPETQIVVMGMERIVPSMKEAEIMDNLLARSAVGQRLTTYVTFAGPKAQDEADGPTNFHVVILDNNRSEALGTEFQEILQCIRCGACLNVCPVYRHLGGHGYGSLYPGPVGAVLSPILGGYEQFGELPFASSLCGACTETCPVLIPLHPLLIKHREVETDRLKMMHGFKDTQMKIVGKATASPFLFKMGLQFKHFGMQAFTKHQTPTALNFFAYQGAMIKNGPGLIKGWTDVRDLPQPPKHKDDFRVWFEHHQANQGGATK</sequence>
<dbReference type="Pfam" id="PF02589">
    <property type="entry name" value="LUD_dom"/>
    <property type="match status" value="1"/>
</dbReference>
<dbReference type="InterPro" id="IPR004452">
    <property type="entry name" value="LutB/LldF"/>
</dbReference>
<dbReference type="InterPro" id="IPR003741">
    <property type="entry name" value="LUD_dom"/>
</dbReference>
<keyword evidence="1" id="KW-0004">4Fe-4S</keyword>
<dbReference type="PANTHER" id="PTHR47153">
    <property type="entry name" value="LACTATE UTILIZATION PROTEIN B"/>
    <property type="match status" value="1"/>
</dbReference>
<dbReference type="GO" id="GO:0051539">
    <property type="term" value="F:4 iron, 4 sulfur cluster binding"/>
    <property type="evidence" value="ECO:0007669"/>
    <property type="project" value="UniProtKB-KW"/>
</dbReference>
<keyword evidence="4" id="KW-0411">Iron-sulfur</keyword>
<dbReference type="AlphaFoldDB" id="A0A0R1GSV0"/>
<comment type="caution">
    <text evidence="6">The sequence shown here is derived from an EMBL/GenBank/DDBJ whole genome shotgun (WGS) entry which is preliminary data.</text>
</comment>
<proteinExistence type="predicted"/>
<evidence type="ECO:0000256" key="2">
    <source>
        <dbReference type="ARBA" id="ARBA00022723"/>
    </source>
</evidence>
<dbReference type="GO" id="GO:0006089">
    <property type="term" value="P:lactate metabolic process"/>
    <property type="evidence" value="ECO:0007669"/>
    <property type="project" value="InterPro"/>
</dbReference>
<dbReference type="PATRIC" id="fig|1423726.3.peg.2993"/>
<dbReference type="GO" id="GO:0046872">
    <property type="term" value="F:metal ion binding"/>
    <property type="evidence" value="ECO:0007669"/>
    <property type="project" value="UniProtKB-KW"/>
</dbReference>
<evidence type="ECO:0000256" key="3">
    <source>
        <dbReference type="ARBA" id="ARBA00023004"/>
    </source>
</evidence>
<dbReference type="InterPro" id="IPR037171">
    <property type="entry name" value="NagB/RpiA_transferase-like"/>
</dbReference>
<dbReference type="Gene3D" id="3.40.50.10420">
    <property type="entry name" value="NagB/RpiA/CoA transferase-like"/>
    <property type="match status" value="1"/>
</dbReference>
<dbReference type="STRING" id="1423726.FC07_GL002881"/>
<dbReference type="NCBIfam" id="TIGR00273">
    <property type="entry name" value="LutB/LldF family L-lactate oxidation iron-sulfur protein"/>
    <property type="match status" value="1"/>
</dbReference>
<keyword evidence="3" id="KW-0408">Iron</keyword>
<evidence type="ECO:0000256" key="4">
    <source>
        <dbReference type="ARBA" id="ARBA00023014"/>
    </source>
</evidence>
<dbReference type="PANTHER" id="PTHR47153:SF2">
    <property type="entry name" value="LACTATE UTILIZATION PROTEIN B"/>
    <property type="match status" value="1"/>
</dbReference>